<keyword evidence="1" id="KW-0472">Membrane</keyword>
<reference evidence="2 3" key="1">
    <citation type="journal article" date="2015" name="Int. J. Syst. Evol. Microbiol.">
        <title>Sphingomonas hengshuiensis sp. nov., isolated from lake wetland.</title>
        <authorList>
            <person name="Wei S."/>
            <person name="Wang T."/>
            <person name="Liu H."/>
            <person name="Zhang C."/>
            <person name="Guo J."/>
            <person name="Wang Q."/>
            <person name="Liang K."/>
            <person name="Zhang Z."/>
        </authorList>
    </citation>
    <scope>NUCLEOTIDE SEQUENCE [LARGE SCALE GENOMIC DNA]</scope>
    <source>
        <strain evidence="2 3">WHSC-8</strain>
    </source>
</reference>
<organism evidence="2 3">
    <name type="scientific">Sphingomonas hengshuiensis</name>
    <dbReference type="NCBI Taxonomy" id="1609977"/>
    <lineage>
        <taxon>Bacteria</taxon>
        <taxon>Pseudomonadati</taxon>
        <taxon>Pseudomonadota</taxon>
        <taxon>Alphaproteobacteria</taxon>
        <taxon>Sphingomonadales</taxon>
        <taxon>Sphingomonadaceae</taxon>
        <taxon>Sphingomonas</taxon>
    </lineage>
</organism>
<dbReference type="Proteomes" id="UP000032300">
    <property type="component" value="Chromosome"/>
</dbReference>
<evidence type="ECO:0000256" key="1">
    <source>
        <dbReference type="SAM" id="Phobius"/>
    </source>
</evidence>
<keyword evidence="3" id="KW-1185">Reference proteome</keyword>
<keyword evidence="1" id="KW-0812">Transmembrane</keyword>
<gene>
    <name evidence="2" type="ORF">TS85_02590</name>
</gene>
<dbReference type="OrthoDB" id="7583248at2"/>
<reference evidence="2 3" key="2">
    <citation type="submission" date="2015-02" db="EMBL/GenBank/DDBJ databases">
        <title>The complete genome of Sphingomonas hengshuiensis sp. WHSC-8 isolated from soil of Hengshui Lake.</title>
        <authorList>
            <person name="Wei S."/>
            <person name="Guo J."/>
            <person name="Su C."/>
            <person name="Wu R."/>
            <person name="Zhang Z."/>
            <person name="Liang K."/>
            <person name="Li H."/>
            <person name="Wang T."/>
            <person name="Liu H."/>
            <person name="Zhang C."/>
            <person name="Li Z."/>
            <person name="Wang Q."/>
            <person name="Meng J."/>
        </authorList>
    </citation>
    <scope>NUCLEOTIDE SEQUENCE [LARGE SCALE GENOMIC DNA]</scope>
    <source>
        <strain evidence="2 3">WHSC-8</strain>
    </source>
</reference>
<sequence>MIAYSPAPAIAAMLVRARRKIVGHFFAMHAISADEAVAFEPDSHILRRQFETMQARGIVRAGAPGTFWVDVAALNADHERRRWRLVPIAIVLIVIGVVVPLFLYKG</sequence>
<dbReference type="RefSeq" id="WP_044330261.1">
    <property type="nucleotide sequence ID" value="NZ_CP010836.1"/>
</dbReference>
<accession>A0A7U5BEU1</accession>
<protein>
    <submittedName>
        <fullName evidence="2">Uncharacterized protein</fullName>
    </submittedName>
</protein>
<proteinExistence type="predicted"/>
<dbReference type="EMBL" id="CP010836">
    <property type="protein sequence ID" value="AJP70948.1"/>
    <property type="molecule type" value="Genomic_DNA"/>
</dbReference>
<dbReference type="AlphaFoldDB" id="A0A7U5BEU1"/>
<keyword evidence="1" id="KW-1133">Transmembrane helix</keyword>
<dbReference type="KEGG" id="sphi:TS85_02590"/>
<name>A0A7U5BEU1_9SPHN</name>
<evidence type="ECO:0000313" key="2">
    <source>
        <dbReference type="EMBL" id="AJP70948.1"/>
    </source>
</evidence>
<evidence type="ECO:0000313" key="3">
    <source>
        <dbReference type="Proteomes" id="UP000032300"/>
    </source>
</evidence>
<feature type="transmembrane region" description="Helical" evidence="1">
    <location>
        <begin position="85"/>
        <end position="104"/>
    </location>
</feature>